<evidence type="ECO:0000313" key="1">
    <source>
        <dbReference type="Proteomes" id="UP000887566"/>
    </source>
</evidence>
<dbReference type="WBParaSite" id="PSAMB.scaffold2245size24385.g16973.t1">
    <property type="protein sequence ID" value="PSAMB.scaffold2245size24385.g16973.t1"/>
    <property type="gene ID" value="PSAMB.scaffold2245size24385.g16973"/>
</dbReference>
<reference evidence="2" key="1">
    <citation type="submission" date="2022-11" db="UniProtKB">
        <authorList>
            <consortium name="WormBaseParasite"/>
        </authorList>
    </citation>
    <scope>IDENTIFICATION</scope>
</reference>
<protein>
    <submittedName>
        <fullName evidence="2">Uncharacterized protein</fullName>
    </submittedName>
</protein>
<dbReference type="AlphaFoldDB" id="A0A914VP28"/>
<accession>A0A914VP28</accession>
<organism evidence="1 2">
    <name type="scientific">Plectus sambesii</name>
    <dbReference type="NCBI Taxonomy" id="2011161"/>
    <lineage>
        <taxon>Eukaryota</taxon>
        <taxon>Metazoa</taxon>
        <taxon>Ecdysozoa</taxon>
        <taxon>Nematoda</taxon>
        <taxon>Chromadorea</taxon>
        <taxon>Plectida</taxon>
        <taxon>Plectina</taxon>
        <taxon>Plectoidea</taxon>
        <taxon>Plectidae</taxon>
        <taxon>Plectus</taxon>
    </lineage>
</organism>
<proteinExistence type="predicted"/>
<evidence type="ECO:0000313" key="2">
    <source>
        <dbReference type="WBParaSite" id="PSAMB.scaffold2245size24385.g16973.t1"/>
    </source>
</evidence>
<keyword evidence="1" id="KW-1185">Reference proteome</keyword>
<dbReference type="Proteomes" id="UP000887566">
    <property type="component" value="Unplaced"/>
</dbReference>
<sequence length="123" mass="13015">MLEDVSVVAQAPGVVLLEQLDVVKQQAYLGALVNVAVAAAVADAAHILAVVLLEQHEVVKEQEFEEALVDAAHTPAAVLLEQHEIVEQQEYVEALVDVVVAAAVDAARILAVILPELLQVVGQ</sequence>
<name>A0A914VP28_9BILA</name>